<dbReference type="GO" id="GO:0015159">
    <property type="term" value="F:polysaccharide transmembrane transporter activity"/>
    <property type="evidence" value="ECO:0007669"/>
    <property type="project" value="InterPro"/>
</dbReference>
<evidence type="ECO:0000313" key="5">
    <source>
        <dbReference type="EMBL" id="BAP55096.1"/>
    </source>
</evidence>
<evidence type="ECO:0000259" key="4">
    <source>
        <dbReference type="Pfam" id="PF10531"/>
    </source>
</evidence>
<name>A0A090BUH1_9GAMM</name>
<dbReference type="EMBL" id="AP014633">
    <property type="protein sequence ID" value="BAP55096.1"/>
    <property type="molecule type" value="Genomic_DNA"/>
</dbReference>
<dbReference type="Gene3D" id="3.10.560.10">
    <property type="entry name" value="Outer membrane lipoprotein wza domain like"/>
    <property type="match status" value="3"/>
</dbReference>
<accession>A0A090BUH1</accession>
<sequence>MKQIINLSFITTIYLLITGCVTLDIFDDADFSPYPKLSAIAKQPQAQIYQPRFADKSPIKLREKELTVILPDQDKSPIQPQSLPEKELPAEPVQPKPEPIELVAQLECQAENSALMIAQQEILSNYRLGAGDLISIKVFGEEDFSITSHLSETGTISYPFLGELALAGLTIKDMEDIIITGLKGGYLVNPKVTVTVLEYRKVFVNGEVKNPGGYAFVPGLTVNKVISLAGGLTEMADDEMFFIIRNGNKSSVPLCANLKTYIRPGDIILIKQYQKFFVDGEVKNPGSYAFKPGLTVKKAISLAGGFSDKASPEDISLVHEGQESAMSSPITLDMRIRPGDIITVKEYKKVFVNGEVQKPGGYAFEPGLTVEKAIALAGGFTEFASAQWSKIFILREGYETTIPTSVKLNTTIRPGDIVTVKESWF</sequence>
<dbReference type="Gene3D" id="3.30.1950.10">
    <property type="entry name" value="wza like domain"/>
    <property type="match status" value="1"/>
</dbReference>
<evidence type="ECO:0000259" key="3">
    <source>
        <dbReference type="Pfam" id="PF02563"/>
    </source>
</evidence>
<feature type="domain" description="Soluble ligand binding" evidence="4">
    <location>
        <begin position="275"/>
        <end position="319"/>
    </location>
</feature>
<reference evidence="5 6" key="1">
    <citation type="journal article" date="2014" name="ISME J.">
        <title>Ecophysiology of Thioploca ingrica as revealed by the complete genome sequence supplemented with proteomic evidence.</title>
        <authorList>
            <person name="Kojima H."/>
            <person name="Ogura Y."/>
            <person name="Yamamoto N."/>
            <person name="Togashi T."/>
            <person name="Mori H."/>
            <person name="Watanabe T."/>
            <person name="Nemoto F."/>
            <person name="Kurokawa K."/>
            <person name="Hayashi T."/>
            <person name="Fukui M."/>
        </authorList>
    </citation>
    <scope>NUCLEOTIDE SEQUENCE [LARGE SCALE GENOMIC DNA]</scope>
</reference>
<evidence type="ECO:0000256" key="2">
    <source>
        <dbReference type="SAM" id="MobiDB-lite"/>
    </source>
</evidence>
<feature type="domain" description="Soluble ligand binding" evidence="4">
    <location>
        <begin position="201"/>
        <end position="248"/>
    </location>
</feature>
<dbReference type="InterPro" id="IPR049712">
    <property type="entry name" value="Poly_export"/>
</dbReference>
<dbReference type="InterPro" id="IPR019554">
    <property type="entry name" value="Soluble_ligand-bd"/>
</dbReference>
<dbReference type="Pfam" id="PF02563">
    <property type="entry name" value="Poly_export"/>
    <property type="match status" value="1"/>
</dbReference>
<gene>
    <name evidence="5" type="ORF">THII_0799</name>
</gene>
<feature type="domain" description="Soluble ligand binding" evidence="4">
    <location>
        <begin position="349"/>
        <end position="386"/>
    </location>
</feature>
<dbReference type="PROSITE" id="PS51257">
    <property type="entry name" value="PROKAR_LIPOPROTEIN"/>
    <property type="match status" value="1"/>
</dbReference>
<dbReference type="HOGENOM" id="CLU_645475_0_0_6"/>
<dbReference type="AlphaFoldDB" id="A0A090BUH1"/>
<feature type="domain" description="Polysaccharide export protein N-terminal" evidence="3">
    <location>
        <begin position="124"/>
        <end position="196"/>
    </location>
</feature>
<organism evidence="5 6">
    <name type="scientific">Thioploca ingrica</name>
    <dbReference type="NCBI Taxonomy" id="40754"/>
    <lineage>
        <taxon>Bacteria</taxon>
        <taxon>Pseudomonadati</taxon>
        <taxon>Pseudomonadota</taxon>
        <taxon>Gammaproteobacteria</taxon>
        <taxon>Thiotrichales</taxon>
        <taxon>Thiotrichaceae</taxon>
        <taxon>Thioploca</taxon>
    </lineage>
</organism>
<dbReference type="InterPro" id="IPR003715">
    <property type="entry name" value="Poly_export_N"/>
</dbReference>
<dbReference type="PANTHER" id="PTHR33619:SF3">
    <property type="entry name" value="POLYSACCHARIDE EXPORT PROTEIN GFCE-RELATED"/>
    <property type="match status" value="1"/>
</dbReference>
<dbReference type="Pfam" id="PF10531">
    <property type="entry name" value="SLBB"/>
    <property type="match status" value="3"/>
</dbReference>
<keyword evidence="6" id="KW-1185">Reference proteome</keyword>
<protein>
    <submittedName>
        <fullName evidence="5">Protein involved in polysaccharide export</fullName>
    </submittedName>
</protein>
<dbReference type="Proteomes" id="UP000031623">
    <property type="component" value="Chromosome"/>
</dbReference>
<dbReference type="KEGG" id="tig:THII_0799"/>
<dbReference type="OrthoDB" id="9808948at2"/>
<evidence type="ECO:0000256" key="1">
    <source>
        <dbReference type="ARBA" id="ARBA00022729"/>
    </source>
</evidence>
<evidence type="ECO:0000313" key="6">
    <source>
        <dbReference type="Proteomes" id="UP000031623"/>
    </source>
</evidence>
<dbReference type="PANTHER" id="PTHR33619">
    <property type="entry name" value="POLYSACCHARIDE EXPORT PROTEIN GFCE-RELATED"/>
    <property type="match status" value="1"/>
</dbReference>
<keyword evidence="1" id="KW-0732">Signal</keyword>
<dbReference type="STRING" id="40754.THII_0799"/>
<proteinExistence type="predicted"/>
<feature type="region of interest" description="Disordered" evidence="2">
    <location>
        <begin position="74"/>
        <end position="94"/>
    </location>
</feature>